<proteinExistence type="predicted"/>
<protein>
    <submittedName>
        <fullName evidence="2">Uncharacterized protein</fullName>
    </submittedName>
</protein>
<accession>A0AA37V7T9</accession>
<keyword evidence="3" id="KW-1185">Reference proteome</keyword>
<dbReference type="Proteomes" id="UP001161325">
    <property type="component" value="Unassembled WGS sequence"/>
</dbReference>
<sequence>MPDDVPSQPPVPARTTLDPHAIERVLARAAALQVSAPGSVEGMSEAELLDVAREAGLSVEHVRRALAEERLRGAMAPAGDGPHDETGLAARLAGPGRASASRLIAGSAPAVLAQLTQWLEREECMRLVRRMRDGGVWEPRRDFVGNLLRGLRGGGPTPALRTIAALGAAVVPVDDTHTLVRLEADVSAGRRQRMLVGGVTAASGVLAGGTILGVGVVAGALLPVVIPLAALPALAGGGTAWALARGHRATVDHAVRALEHVLDQLEHGVPTTARPATLRDVIDGVRRSLR</sequence>
<keyword evidence="1" id="KW-0812">Transmembrane</keyword>
<dbReference type="EMBL" id="BRXS01000005">
    <property type="protein sequence ID" value="GLC27071.1"/>
    <property type="molecule type" value="Genomic_DNA"/>
</dbReference>
<dbReference type="RefSeq" id="WP_284351517.1">
    <property type="nucleotide sequence ID" value="NZ_BRXS01000005.1"/>
</dbReference>
<comment type="caution">
    <text evidence="2">The sequence shown here is derived from an EMBL/GenBank/DDBJ whole genome shotgun (WGS) entry which is preliminary data.</text>
</comment>
<name>A0AA37V7T9_9BACT</name>
<feature type="transmembrane region" description="Helical" evidence="1">
    <location>
        <begin position="195"/>
        <end position="218"/>
    </location>
</feature>
<gene>
    <name evidence="2" type="ORF">rosag_35840</name>
</gene>
<reference evidence="2" key="1">
    <citation type="submission" date="2022-08" db="EMBL/GenBank/DDBJ databases">
        <title>Draft genome sequencing of Roseisolibacter agri AW1220.</title>
        <authorList>
            <person name="Tobiishi Y."/>
            <person name="Tonouchi A."/>
        </authorList>
    </citation>
    <scope>NUCLEOTIDE SEQUENCE</scope>
    <source>
        <strain evidence="2">AW1220</strain>
    </source>
</reference>
<evidence type="ECO:0000313" key="2">
    <source>
        <dbReference type="EMBL" id="GLC27071.1"/>
    </source>
</evidence>
<evidence type="ECO:0000256" key="1">
    <source>
        <dbReference type="SAM" id="Phobius"/>
    </source>
</evidence>
<keyword evidence="1" id="KW-1133">Transmembrane helix</keyword>
<organism evidence="2 3">
    <name type="scientific">Roseisolibacter agri</name>
    <dbReference type="NCBI Taxonomy" id="2014610"/>
    <lineage>
        <taxon>Bacteria</taxon>
        <taxon>Pseudomonadati</taxon>
        <taxon>Gemmatimonadota</taxon>
        <taxon>Gemmatimonadia</taxon>
        <taxon>Gemmatimonadales</taxon>
        <taxon>Gemmatimonadaceae</taxon>
        <taxon>Roseisolibacter</taxon>
    </lineage>
</organism>
<feature type="transmembrane region" description="Helical" evidence="1">
    <location>
        <begin position="224"/>
        <end position="244"/>
    </location>
</feature>
<evidence type="ECO:0000313" key="3">
    <source>
        <dbReference type="Proteomes" id="UP001161325"/>
    </source>
</evidence>
<dbReference type="AlphaFoldDB" id="A0AA37V7T9"/>
<keyword evidence="1" id="KW-0472">Membrane</keyword>